<sequence length="153" mass="16219">MTEESSQKGLAPAPAAPGSPGLRPPTSGASDPAMLAAGNQDSAAASEGSSNSGGSSPLIGVVAPNVSIKEVSQRLQNARITKPEILVSAATNSPQTAHYNVHSPDKQEISRIYTRIHRCSQLRQKYMEASLQRPGDNPKDDDAWRIYPHPPEP</sequence>
<dbReference type="OrthoDB" id="1723809at2759"/>
<evidence type="ECO:0000256" key="1">
    <source>
        <dbReference type="SAM" id="MobiDB-lite"/>
    </source>
</evidence>
<dbReference type="Proteomes" id="UP000278143">
    <property type="component" value="Unassembled WGS sequence"/>
</dbReference>
<feature type="compositionally biased region" description="Low complexity" evidence="1">
    <location>
        <begin position="42"/>
        <end position="56"/>
    </location>
</feature>
<evidence type="ECO:0000313" key="3">
    <source>
        <dbReference type="Proteomes" id="UP000278143"/>
    </source>
</evidence>
<organism evidence="2 3">
    <name type="scientific">Syncephalis pseudoplumigaleata</name>
    <dbReference type="NCBI Taxonomy" id="1712513"/>
    <lineage>
        <taxon>Eukaryota</taxon>
        <taxon>Fungi</taxon>
        <taxon>Fungi incertae sedis</taxon>
        <taxon>Zoopagomycota</taxon>
        <taxon>Zoopagomycotina</taxon>
        <taxon>Zoopagomycetes</taxon>
        <taxon>Zoopagales</taxon>
        <taxon>Piptocephalidaceae</taxon>
        <taxon>Syncephalis</taxon>
    </lineage>
</organism>
<proteinExistence type="predicted"/>
<gene>
    <name evidence="2" type="ORF">SYNPS1DRAFT_21617</name>
</gene>
<feature type="region of interest" description="Disordered" evidence="1">
    <location>
        <begin position="130"/>
        <end position="153"/>
    </location>
</feature>
<feature type="compositionally biased region" description="Low complexity" evidence="1">
    <location>
        <begin position="9"/>
        <end position="25"/>
    </location>
</feature>
<feature type="region of interest" description="Disordered" evidence="1">
    <location>
        <begin position="1"/>
        <end position="60"/>
    </location>
</feature>
<dbReference type="AlphaFoldDB" id="A0A4P9Z2N3"/>
<dbReference type="EMBL" id="KZ989363">
    <property type="protein sequence ID" value="RKP26666.1"/>
    <property type="molecule type" value="Genomic_DNA"/>
</dbReference>
<reference evidence="3" key="1">
    <citation type="journal article" date="2018" name="Nat. Microbiol.">
        <title>Leveraging single-cell genomics to expand the fungal tree of life.</title>
        <authorList>
            <person name="Ahrendt S.R."/>
            <person name="Quandt C.A."/>
            <person name="Ciobanu D."/>
            <person name="Clum A."/>
            <person name="Salamov A."/>
            <person name="Andreopoulos B."/>
            <person name="Cheng J.F."/>
            <person name="Woyke T."/>
            <person name="Pelin A."/>
            <person name="Henrissat B."/>
            <person name="Reynolds N.K."/>
            <person name="Benny G.L."/>
            <person name="Smith M.E."/>
            <person name="James T.Y."/>
            <person name="Grigoriev I.V."/>
        </authorList>
    </citation>
    <scope>NUCLEOTIDE SEQUENCE [LARGE SCALE GENOMIC DNA]</scope>
    <source>
        <strain evidence="3">Benny S71-1</strain>
    </source>
</reference>
<protein>
    <submittedName>
        <fullName evidence="2">Uncharacterized protein</fullName>
    </submittedName>
</protein>
<name>A0A4P9Z2N3_9FUNG</name>
<keyword evidence="3" id="KW-1185">Reference proteome</keyword>
<feature type="non-terminal residue" evidence="2">
    <location>
        <position position="153"/>
    </location>
</feature>
<evidence type="ECO:0000313" key="2">
    <source>
        <dbReference type="EMBL" id="RKP26666.1"/>
    </source>
</evidence>
<accession>A0A4P9Z2N3</accession>